<dbReference type="SUPFAM" id="SSF53067">
    <property type="entry name" value="Actin-like ATPase domain"/>
    <property type="match status" value="2"/>
</dbReference>
<organism evidence="2">
    <name type="scientific">Notodromas monacha</name>
    <dbReference type="NCBI Taxonomy" id="399045"/>
    <lineage>
        <taxon>Eukaryota</taxon>
        <taxon>Metazoa</taxon>
        <taxon>Ecdysozoa</taxon>
        <taxon>Arthropoda</taxon>
        <taxon>Crustacea</taxon>
        <taxon>Oligostraca</taxon>
        <taxon>Ostracoda</taxon>
        <taxon>Podocopa</taxon>
        <taxon>Podocopida</taxon>
        <taxon>Cypridocopina</taxon>
        <taxon>Cypridoidea</taxon>
        <taxon>Cyprididae</taxon>
        <taxon>Notodromas</taxon>
    </lineage>
</organism>
<dbReference type="Proteomes" id="UP000678499">
    <property type="component" value="Unassembled WGS sequence"/>
</dbReference>
<accession>A0A7R9BUW6</accession>
<dbReference type="PANTHER" id="PTHR11937">
    <property type="entry name" value="ACTIN"/>
    <property type="match status" value="1"/>
</dbReference>
<name>A0A7R9BUW6_9CRUS</name>
<proteinExistence type="inferred from homology"/>
<dbReference type="SMART" id="SM00268">
    <property type="entry name" value="ACTIN"/>
    <property type="match status" value="1"/>
</dbReference>
<reference evidence="2" key="1">
    <citation type="submission" date="2020-11" db="EMBL/GenBank/DDBJ databases">
        <authorList>
            <person name="Tran Van P."/>
        </authorList>
    </citation>
    <scope>NUCLEOTIDE SEQUENCE</scope>
</reference>
<protein>
    <recommendedName>
        <fullName evidence="4">Actin-related protein 8</fullName>
    </recommendedName>
</protein>
<dbReference type="OrthoDB" id="5572108at2759"/>
<keyword evidence="3" id="KW-1185">Reference proteome</keyword>
<comment type="similarity">
    <text evidence="1">Belongs to the actin family.</text>
</comment>
<evidence type="ECO:0000313" key="2">
    <source>
        <dbReference type="EMBL" id="CAD7281078.1"/>
    </source>
</evidence>
<evidence type="ECO:0000313" key="3">
    <source>
        <dbReference type="Proteomes" id="UP000678499"/>
    </source>
</evidence>
<dbReference type="CDD" id="cd10206">
    <property type="entry name" value="ASKHA_NBD_Arp8-like"/>
    <property type="match status" value="1"/>
</dbReference>
<dbReference type="Pfam" id="PF00022">
    <property type="entry name" value="Actin"/>
    <property type="match status" value="1"/>
</dbReference>
<evidence type="ECO:0008006" key="4">
    <source>
        <dbReference type="Google" id="ProtNLM"/>
    </source>
</evidence>
<dbReference type="InterPro" id="IPR043129">
    <property type="entry name" value="ATPase_NBD"/>
</dbReference>
<dbReference type="Gene3D" id="3.30.420.40">
    <property type="match status" value="3"/>
</dbReference>
<sequence>MKLALKETSVEKDGGGVSGSERVAPEHVVVFHPGSKYLRLGRASDVSANTILHAIARRRKPDGIEHNDPFHVPYYDDADLDDDEFNDVIDQGRECVSSMTPAGVVDEVDDFEVVKFNRKCRPEKVPYKSTMFSKVPPTKSDVLVGNEILKMKLSALEAFNIHSPWRRGDLNLHSGCGGSLTAVLKDLKDIWLHGLRTALAIRADEVQDYRVVLVIPDIYNRSHIKHLIRLLVEDIGFASCLVLQDHVAATFGCGVAHACVVDVGDQKTSISCVEDGFCHRESRLGDEPLLVGVSVFLPQLFAETSPRNSTGFVVRQASAQDFNDPDDPFDVNFLRESRRKTAAAAVGDDDDEGLDTAGDLNSHLELDSWDPDLHRAIVNCVEKLASEETKMKMYATILLVGDGLANFEGSKAFLRNMVRSVMPEHVLQLMPHAPEIVIPSGSSRSARPTVGSACWKGAAVFSCLDSSQDLWISRGMKPRTWREKLPFVW</sequence>
<dbReference type="AlphaFoldDB" id="A0A7R9BUW6"/>
<dbReference type="InterPro" id="IPR004000">
    <property type="entry name" value="Actin"/>
</dbReference>
<dbReference type="EMBL" id="CAJPEX010002605">
    <property type="protein sequence ID" value="CAG0921230.1"/>
    <property type="molecule type" value="Genomic_DNA"/>
</dbReference>
<evidence type="ECO:0000256" key="1">
    <source>
        <dbReference type="RuleBase" id="RU000487"/>
    </source>
</evidence>
<dbReference type="EMBL" id="OA884642">
    <property type="protein sequence ID" value="CAD7281078.1"/>
    <property type="molecule type" value="Genomic_DNA"/>
</dbReference>
<gene>
    <name evidence="2" type="ORF">NMOB1V02_LOCUS8731</name>
</gene>